<name>A0A1T4LGA1_9FIRM</name>
<dbReference type="Gene3D" id="2.40.50.180">
    <property type="entry name" value="CheA-289, Domain 4"/>
    <property type="match status" value="1"/>
</dbReference>
<dbReference type="SUPFAM" id="SSF50341">
    <property type="entry name" value="CheW-like"/>
    <property type="match status" value="1"/>
</dbReference>
<dbReference type="Gene3D" id="2.30.30.40">
    <property type="entry name" value="SH3 Domains"/>
    <property type="match status" value="1"/>
</dbReference>
<dbReference type="Proteomes" id="UP000196365">
    <property type="component" value="Unassembled WGS sequence"/>
</dbReference>
<dbReference type="PANTHER" id="PTHR22617:SF23">
    <property type="entry name" value="CHEMOTAXIS PROTEIN CHEW"/>
    <property type="match status" value="1"/>
</dbReference>
<evidence type="ECO:0000259" key="1">
    <source>
        <dbReference type="PROSITE" id="PS50851"/>
    </source>
</evidence>
<sequence>MEQIQIVICQIANQEYAIHIDYVERIIEYSTTTPLPETADYVLGILNYQDSVLPVIDLNKRLFKRSTNYGQESKILVIQLEDYKIGLLVDCVNEIKSIEKNNIEKPSGMIQGIAPRYIKGLIKKDEKIVIFLEMKEIFQGEQQKELIQIVQDR</sequence>
<gene>
    <name evidence="2" type="ORF">SAMN02745973_00941</name>
</gene>
<organism evidence="2 3">
    <name type="scientific">Garciella nitratireducens DSM 15102</name>
    <dbReference type="NCBI Taxonomy" id="1121911"/>
    <lineage>
        <taxon>Bacteria</taxon>
        <taxon>Bacillati</taxon>
        <taxon>Bacillota</taxon>
        <taxon>Clostridia</taxon>
        <taxon>Eubacteriales</taxon>
        <taxon>Eubacteriaceae</taxon>
        <taxon>Garciella</taxon>
    </lineage>
</organism>
<dbReference type="InterPro" id="IPR036061">
    <property type="entry name" value="CheW-like_dom_sf"/>
</dbReference>
<dbReference type="GO" id="GO:0006935">
    <property type="term" value="P:chemotaxis"/>
    <property type="evidence" value="ECO:0007669"/>
    <property type="project" value="InterPro"/>
</dbReference>
<dbReference type="InterPro" id="IPR002545">
    <property type="entry name" value="CheW-lke_dom"/>
</dbReference>
<reference evidence="2 3" key="1">
    <citation type="submission" date="2017-02" db="EMBL/GenBank/DDBJ databases">
        <authorList>
            <person name="Peterson S.W."/>
        </authorList>
    </citation>
    <scope>NUCLEOTIDE SEQUENCE [LARGE SCALE GENOMIC DNA]</scope>
    <source>
        <strain evidence="2 3">DSM 15102</strain>
    </source>
</reference>
<dbReference type="GO" id="GO:0007165">
    <property type="term" value="P:signal transduction"/>
    <property type="evidence" value="ECO:0007669"/>
    <property type="project" value="InterPro"/>
</dbReference>
<dbReference type="PROSITE" id="PS50851">
    <property type="entry name" value="CHEW"/>
    <property type="match status" value="1"/>
</dbReference>
<dbReference type="EMBL" id="FUWV01000004">
    <property type="protein sequence ID" value="SJZ53656.1"/>
    <property type="molecule type" value="Genomic_DNA"/>
</dbReference>
<dbReference type="OrthoDB" id="9794382at2"/>
<dbReference type="GO" id="GO:0005829">
    <property type="term" value="C:cytosol"/>
    <property type="evidence" value="ECO:0007669"/>
    <property type="project" value="TreeGrafter"/>
</dbReference>
<dbReference type="AlphaFoldDB" id="A0A1T4LGA1"/>
<dbReference type="PANTHER" id="PTHR22617">
    <property type="entry name" value="CHEMOTAXIS SENSOR HISTIDINE KINASE-RELATED"/>
    <property type="match status" value="1"/>
</dbReference>
<keyword evidence="3" id="KW-1185">Reference proteome</keyword>
<dbReference type="Pfam" id="PF01584">
    <property type="entry name" value="CheW"/>
    <property type="match status" value="1"/>
</dbReference>
<dbReference type="InterPro" id="IPR039315">
    <property type="entry name" value="CheW"/>
</dbReference>
<evidence type="ECO:0000313" key="3">
    <source>
        <dbReference type="Proteomes" id="UP000196365"/>
    </source>
</evidence>
<proteinExistence type="predicted"/>
<protein>
    <submittedName>
        <fullName evidence="2">Purine-binding chemotaxis protein CheW</fullName>
    </submittedName>
</protein>
<dbReference type="RefSeq" id="WP_087678414.1">
    <property type="nucleotide sequence ID" value="NZ_FUWV01000004.1"/>
</dbReference>
<evidence type="ECO:0000313" key="2">
    <source>
        <dbReference type="EMBL" id="SJZ53656.1"/>
    </source>
</evidence>
<feature type="domain" description="CheW-like" evidence="1">
    <location>
        <begin position="3"/>
        <end position="143"/>
    </location>
</feature>
<dbReference type="SMART" id="SM00260">
    <property type="entry name" value="CheW"/>
    <property type="match status" value="1"/>
</dbReference>
<accession>A0A1T4LGA1</accession>